<evidence type="ECO:0000256" key="1">
    <source>
        <dbReference type="ARBA" id="ARBA00009437"/>
    </source>
</evidence>
<comment type="caution">
    <text evidence="6">The sequence shown here is derived from an EMBL/GenBank/DDBJ whole genome shotgun (WGS) entry which is preliminary data.</text>
</comment>
<dbReference type="Pfam" id="PF03466">
    <property type="entry name" value="LysR_substrate"/>
    <property type="match status" value="1"/>
</dbReference>
<dbReference type="RefSeq" id="WP_334136762.1">
    <property type="nucleotide sequence ID" value="NZ_DAISRC010000050.1"/>
</dbReference>
<comment type="similarity">
    <text evidence="1">Belongs to the LysR transcriptional regulatory family.</text>
</comment>
<dbReference type="FunFam" id="1.10.10.10:FF:000001">
    <property type="entry name" value="LysR family transcriptional regulator"/>
    <property type="match status" value="1"/>
</dbReference>
<dbReference type="PROSITE" id="PS50931">
    <property type="entry name" value="HTH_LYSR"/>
    <property type="match status" value="1"/>
</dbReference>
<evidence type="ECO:0000256" key="2">
    <source>
        <dbReference type="ARBA" id="ARBA00023015"/>
    </source>
</evidence>
<dbReference type="GO" id="GO:0005829">
    <property type="term" value="C:cytosol"/>
    <property type="evidence" value="ECO:0007669"/>
    <property type="project" value="TreeGrafter"/>
</dbReference>
<evidence type="ECO:0000256" key="4">
    <source>
        <dbReference type="ARBA" id="ARBA00023163"/>
    </source>
</evidence>
<dbReference type="CDD" id="cd05466">
    <property type="entry name" value="PBP2_LTTR_substrate"/>
    <property type="match status" value="1"/>
</dbReference>
<gene>
    <name evidence="6" type="ORF">EDD59_13125</name>
</gene>
<organism evidence="6 7">
    <name type="scientific">Muricomes intestini</name>
    <dbReference type="NCBI Taxonomy" id="1796634"/>
    <lineage>
        <taxon>Bacteria</taxon>
        <taxon>Bacillati</taxon>
        <taxon>Bacillota</taxon>
        <taxon>Clostridia</taxon>
        <taxon>Lachnospirales</taxon>
        <taxon>Lachnospiraceae</taxon>
        <taxon>Muricomes</taxon>
    </lineage>
</organism>
<feature type="domain" description="HTH lysR-type" evidence="5">
    <location>
        <begin position="1"/>
        <end position="58"/>
    </location>
</feature>
<name>A0A4R3K029_9FIRM</name>
<evidence type="ECO:0000313" key="7">
    <source>
        <dbReference type="Proteomes" id="UP000295726"/>
    </source>
</evidence>
<dbReference type="InterPro" id="IPR036390">
    <property type="entry name" value="WH_DNA-bd_sf"/>
</dbReference>
<keyword evidence="3" id="KW-0238">DNA-binding</keyword>
<proteinExistence type="inferred from homology"/>
<dbReference type="EMBL" id="SLZZ01000031">
    <property type="protein sequence ID" value="TCS75067.1"/>
    <property type="molecule type" value="Genomic_DNA"/>
</dbReference>
<keyword evidence="4" id="KW-0804">Transcription</keyword>
<dbReference type="GO" id="GO:0003677">
    <property type="term" value="F:DNA binding"/>
    <property type="evidence" value="ECO:0007669"/>
    <property type="project" value="UniProtKB-KW"/>
</dbReference>
<dbReference type="Pfam" id="PF00126">
    <property type="entry name" value="HTH_1"/>
    <property type="match status" value="1"/>
</dbReference>
<dbReference type="PANTHER" id="PTHR30419">
    <property type="entry name" value="HTH-TYPE TRANSCRIPTIONAL REGULATOR YBHD"/>
    <property type="match status" value="1"/>
</dbReference>
<dbReference type="Gene3D" id="3.40.190.290">
    <property type="match status" value="1"/>
</dbReference>
<dbReference type="SUPFAM" id="SSF53850">
    <property type="entry name" value="Periplasmic binding protein-like II"/>
    <property type="match status" value="1"/>
</dbReference>
<dbReference type="InterPro" id="IPR050950">
    <property type="entry name" value="HTH-type_LysR_regulators"/>
</dbReference>
<evidence type="ECO:0000313" key="6">
    <source>
        <dbReference type="EMBL" id="TCS75067.1"/>
    </source>
</evidence>
<dbReference type="PANTHER" id="PTHR30419:SF8">
    <property type="entry name" value="NITROGEN ASSIMILATION TRANSCRIPTIONAL ACTIVATOR-RELATED"/>
    <property type="match status" value="1"/>
</dbReference>
<dbReference type="InterPro" id="IPR005119">
    <property type="entry name" value="LysR_subst-bd"/>
</dbReference>
<dbReference type="PRINTS" id="PR00039">
    <property type="entry name" value="HTHLYSR"/>
</dbReference>
<dbReference type="SUPFAM" id="SSF46785">
    <property type="entry name" value="Winged helix' DNA-binding domain"/>
    <property type="match status" value="1"/>
</dbReference>
<keyword evidence="7" id="KW-1185">Reference proteome</keyword>
<dbReference type="Proteomes" id="UP000295726">
    <property type="component" value="Unassembled WGS sequence"/>
</dbReference>
<reference evidence="6 7" key="1">
    <citation type="submission" date="2019-03" db="EMBL/GenBank/DDBJ databases">
        <title>Genomic Encyclopedia of Type Strains, Phase IV (KMG-IV): sequencing the most valuable type-strain genomes for metagenomic binning, comparative biology and taxonomic classification.</title>
        <authorList>
            <person name="Goeker M."/>
        </authorList>
    </citation>
    <scope>NUCLEOTIDE SEQUENCE [LARGE SCALE GENOMIC DNA]</scope>
    <source>
        <strain evidence="6 7">DSM 29489</strain>
    </source>
</reference>
<dbReference type="InterPro" id="IPR036388">
    <property type="entry name" value="WH-like_DNA-bd_sf"/>
</dbReference>
<dbReference type="AlphaFoldDB" id="A0A4R3K029"/>
<evidence type="ECO:0000259" key="5">
    <source>
        <dbReference type="PROSITE" id="PS50931"/>
    </source>
</evidence>
<sequence>MDIFQLNYFVSAASIGNFTMAAAENNISQSSFSKQIMNLEDELGIELFSRKKKSIILTPAGKQFLEYAHKMLGIYNEMLNVVDSFSTFQTYPVNIFSIPVILPYSIEDVIFKINRENPDLVISINELAESSYVSQALRRGECDFAILRTDFLDEHLYNIYPIIIDRLVAVVPENHVLANNEIISLIGLKNEHFIMPPKDTDLRTIAESACIRAGFRPNVRYIVSGNVDLTLKIVSKQNMIYLAFENVIDYYDLEGCKLVPLKENIVSSTAFVSEKKAGQTRALKKISKFLEKEYGKRFDIV</sequence>
<keyword evidence="2" id="KW-0805">Transcription regulation</keyword>
<protein>
    <submittedName>
        <fullName evidence="6">LysR family transcriptional regulator</fullName>
    </submittedName>
</protein>
<dbReference type="Gene3D" id="1.10.10.10">
    <property type="entry name" value="Winged helix-like DNA-binding domain superfamily/Winged helix DNA-binding domain"/>
    <property type="match status" value="1"/>
</dbReference>
<evidence type="ECO:0000256" key="3">
    <source>
        <dbReference type="ARBA" id="ARBA00023125"/>
    </source>
</evidence>
<accession>A0A4R3K029</accession>
<dbReference type="InterPro" id="IPR000847">
    <property type="entry name" value="LysR_HTH_N"/>
</dbReference>
<dbReference type="GO" id="GO:0003700">
    <property type="term" value="F:DNA-binding transcription factor activity"/>
    <property type="evidence" value="ECO:0007669"/>
    <property type="project" value="InterPro"/>
</dbReference>